<dbReference type="EMBL" id="WMIE01000002">
    <property type="protein sequence ID" value="MTH77360.1"/>
    <property type="molecule type" value="Genomic_DNA"/>
</dbReference>
<keyword evidence="1" id="KW-0472">Membrane</keyword>
<organism evidence="2 3">
    <name type="scientific">Paracoccus aestuariivivens</name>
    <dbReference type="NCBI Taxonomy" id="1820333"/>
    <lineage>
        <taxon>Bacteria</taxon>
        <taxon>Pseudomonadati</taxon>
        <taxon>Pseudomonadota</taxon>
        <taxon>Alphaproteobacteria</taxon>
        <taxon>Rhodobacterales</taxon>
        <taxon>Paracoccaceae</taxon>
        <taxon>Paracoccus</taxon>
    </lineage>
</organism>
<dbReference type="OrthoDB" id="7871801at2"/>
<keyword evidence="3" id="KW-1185">Reference proteome</keyword>
<gene>
    <name evidence="2" type="ORF">GL286_06440</name>
</gene>
<name>A0A6L6J5Y7_9RHOB</name>
<comment type="caution">
    <text evidence="2">The sequence shown here is derived from an EMBL/GenBank/DDBJ whole genome shotgun (WGS) entry which is preliminary data.</text>
</comment>
<dbReference type="AlphaFoldDB" id="A0A6L6J5Y7"/>
<evidence type="ECO:0000313" key="3">
    <source>
        <dbReference type="Proteomes" id="UP000478183"/>
    </source>
</evidence>
<feature type="transmembrane region" description="Helical" evidence="1">
    <location>
        <begin position="46"/>
        <end position="67"/>
    </location>
</feature>
<sequence length="81" mass="9182">MPTRRLFLGREAYRRRRMIDATRILPVVLAVVVLLPMVWLPRQFSFATGALWLGFGWLATILVTALLHRAIGSTAEDDDDS</sequence>
<keyword evidence="1" id="KW-0812">Transmembrane</keyword>
<evidence type="ECO:0000313" key="2">
    <source>
        <dbReference type="EMBL" id="MTH77360.1"/>
    </source>
</evidence>
<proteinExistence type="predicted"/>
<accession>A0A6L6J5Y7</accession>
<reference evidence="2 3" key="1">
    <citation type="submission" date="2019-11" db="EMBL/GenBank/DDBJ databases">
        <authorList>
            <person name="Dong K."/>
        </authorList>
    </citation>
    <scope>NUCLEOTIDE SEQUENCE [LARGE SCALE GENOMIC DNA]</scope>
    <source>
        <strain evidence="2 3">NBRC 111993</strain>
    </source>
</reference>
<dbReference type="RefSeq" id="WP_155094732.1">
    <property type="nucleotide sequence ID" value="NZ_WMIE01000002.1"/>
</dbReference>
<protein>
    <submittedName>
        <fullName evidence="2">Uncharacterized protein</fullName>
    </submittedName>
</protein>
<feature type="transmembrane region" description="Helical" evidence="1">
    <location>
        <begin position="21"/>
        <end position="40"/>
    </location>
</feature>
<keyword evidence="1" id="KW-1133">Transmembrane helix</keyword>
<evidence type="ECO:0000256" key="1">
    <source>
        <dbReference type="SAM" id="Phobius"/>
    </source>
</evidence>
<dbReference type="Proteomes" id="UP000478183">
    <property type="component" value="Unassembled WGS sequence"/>
</dbReference>